<reference evidence="11 12" key="1">
    <citation type="submission" date="2020-03" db="EMBL/GenBank/DDBJ databases">
        <title>Genome sequence of Toxoplasma gondii RH-88 strain.</title>
        <authorList>
            <person name="Lorenzi H.A."/>
            <person name="Venepally P."/>
            <person name="Rozenberg A."/>
            <person name="Sibley D."/>
        </authorList>
    </citation>
    <scope>NUCLEOTIDE SEQUENCE [LARGE SCALE GENOMIC DNA]</scope>
    <source>
        <strain evidence="11 12">RH-88</strain>
    </source>
</reference>
<dbReference type="Pfam" id="PF08662">
    <property type="entry name" value="eIF2A"/>
    <property type="match status" value="1"/>
</dbReference>
<feature type="compositionally biased region" description="Basic and acidic residues" evidence="9">
    <location>
        <begin position="746"/>
        <end position="756"/>
    </location>
</feature>
<feature type="region of interest" description="Disordered" evidence="9">
    <location>
        <begin position="1445"/>
        <end position="1480"/>
    </location>
</feature>
<feature type="compositionally biased region" description="Low complexity" evidence="9">
    <location>
        <begin position="1233"/>
        <end position="1270"/>
    </location>
</feature>
<dbReference type="SUPFAM" id="SSF55277">
    <property type="entry name" value="GYF domain"/>
    <property type="match status" value="1"/>
</dbReference>
<feature type="compositionally biased region" description="Low complexity" evidence="9">
    <location>
        <begin position="1519"/>
        <end position="1530"/>
    </location>
</feature>
<dbReference type="GO" id="GO:0003729">
    <property type="term" value="F:mRNA binding"/>
    <property type="evidence" value="ECO:0007669"/>
    <property type="project" value="TreeGrafter"/>
</dbReference>
<evidence type="ECO:0000313" key="12">
    <source>
        <dbReference type="Proteomes" id="UP000557509"/>
    </source>
</evidence>
<feature type="domain" description="GYF" evidence="10">
    <location>
        <begin position="1751"/>
        <end position="1799"/>
    </location>
</feature>
<evidence type="ECO:0000256" key="7">
    <source>
        <dbReference type="ARBA" id="ARBA00022917"/>
    </source>
</evidence>
<proteinExistence type="inferred from homology"/>
<gene>
    <name evidence="11" type="ORF">TGRH88_034880</name>
</gene>
<dbReference type="InterPro" id="IPR013979">
    <property type="entry name" value="TIF_beta_prop-like"/>
</dbReference>
<protein>
    <recommendedName>
        <fullName evidence="2">Eukaryotic translation initiation factor 2A</fullName>
    </recommendedName>
</protein>
<name>A0A7J6K7S0_TOXGO</name>
<sequence length="1821" mass="189873">MDRSQAEIGAPGPDRGAGSPEAPPAAGGASGDPAQAGQEVKSGCTFFVQEKRGLRLFQVLTAPGAEKKGKKKLVELLHHADMQQATWSPCGRRLALVSQDQALVVFEHPTWTVSDVSKLWRGPAALASYCEKKAKSEGAAEGAGDEDEKTRDDASRPVLRDVQQFSLPLPERALAATSLAQPKYLQWSPLGTYLVAFYNVEKKRNGEEDSASQDHNVFVWDVAAREVVASFFVRRLVGSQWPLLKWRDDELFCCIASRNCIQVFSGHDLKKMLLRFPVPRVFNIEVAPCFSPELEQELLIGAFCPAAAPAGPALSNAQNANPQTAQFYVFHIPSVATAAATLASSCDVDWTLNPQARLQELLQTQRANLEKTEAAVKAALAQPAGVGAAEKKKGDSDSEEDASEGDLATSRSGVKPLAFYTVDETEVNEALAACADAEKYEAALVRCVVRQVVAAADSAELAWSPSGTGLIVMANTTVDAAGENYGGVGDCWYFCREPPVEDLARLRQVHGDMVAASRGKSEKFLAQLSAAAASLQALADAAQTLSSFVRKLSQKVAQDAKWSPTRDEFVLIEGKSPSDIYLLDKQCHVRFSFPPKYRNTINWGPFGQMVAIGGFGNLAGELSFWFRDSTVRGMSLITEWRAACTVQSIWAPSGDLFLTASTYPRMKVDNVFRVFDYEGEEIASVKFEELYKVAWKPESDLSPPPAPQRNEVALEQTRKGFYRPKNAQGILARVMRGELDESALPEELRRKPEESKKKRGAAAAGPAGSAAATAAEGALAAPKKAERDWGGLLDWRLQAKEENRVYPAAPGGASTEAEEGAPQAAESGSGQARARGRSKGAVGDQSPAPGAGGLAASGGAKGPEATASAEESRDSSQASESAGVGSERGEDRTACFSTLSSPRGDSAVAREALRGRALSDAAEPGLREDRARDVQGTFQKEKTLGLPENEQPQSAQAGREGGEAGSAKPPSEEASGADPRLGLGSQQLSAVQQLFLQGRLSGSSFFQSLQSASSSSLFRAPQIAAPGAPAQGSFASYPGVIGPSRGSVSSSSAAANGFANVSPRDAPTPGGPGAPTGGHGSFNKAPGPATAQPSGQYEELLRAFRNIVPAGALRVLQEGRAANPAGDARGSGAFGAIPGASLHGDQAAVANAQAALGAVLARLQQNKSGGAAGGPAGALPFLQGAQSGSSAPSAEAAAFYAELASRVQQRGGGASSFASSQLLKQQLLQQFARQQGQAAEEGGRFARGPGQGEEAAPEGRGAAQGARQPGPQGPPAGPGAAGAGARSHAQEVAQLLDHLRRGQTAEAVQFAHGSRAVWSLLQAAAQKQKLQKLQSQVNPKEAAQFQGPPSAKKTGNATPAGSASSAVRTPGAATPGLEKEVGGAQGGMSPAYANPSFQNAFLGSSFGASHGTETHAGAEAPSSHAQDEGFIADFMALQMQRKSTDSATAQVSGKQAFPFPTSRQAGSAALPARGPPELRSPTSLAAVTAAAVDALTQQYPQLTKEQAVLLLQKLRLGASGSSQSDSANASEHLGASASGSLSIDTRGDRERHGGAGPAPGGEAVSGMSFSGSGAFPGFSSFARGAASQLGGEDRAVEGRGRMRGSAFEAVGEEGGKLGAFQNAQRSHELLNSVRSAAANRAAMGPGADPLLRGWGASGNACSLANGAGFPDTGAMQGPPASFLQDLNRSRDAFGEDRRDAFGNMQETRACFPRNSAQGERAGAEASTTHAPCGGKPGGNAERGKRPDAMKDKCWQYVDPKGNIQGPFHREEMAMWNAMGYFDPALPVRCCGADRFIPLNKLYPPPQQPFSTTPKPQPMHIQ</sequence>
<dbReference type="PANTHER" id="PTHR13227:SF0">
    <property type="entry name" value="EUKARYOTIC TRANSLATION INITIATION FACTOR 2A"/>
    <property type="match status" value="1"/>
</dbReference>
<accession>A0A7J6K7S0</accession>
<keyword evidence="4" id="KW-0853">WD repeat</keyword>
<feature type="region of interest" description="Disordered" evidence="9">
    <location>
        <begin position="387"/>
        <end position="408"/>
    </location>
</feature>
<organism evidence="11 12">
    <name type="scientific">Toxoplasma gondii</name>
    <dbReference type="NCBI Taxonomy" id="5811"/>
    <lineage>
        <taxon>Eukaryota</taxon>
        <taxon>Sar</taxon>
        <taxon>Alveolata</taxon>
        <taxon>Apicomplexa</taxon>
        <taxon>Conoidasida</taxon>
        <taxon>Coccidia</taxon>
        <taxon>Eucoccidiorida</taxon>
        <taxon>Eimeriorina</taxon>
        <taxon>Sarcocystidae</taxon>
        <taxon>Toxoplasma</taxon>
    </lineage>
</organism>
<feature type="compositionally biased region" description="Low complexity" evidence="9">
    <location>
        <begin position="16"/>
        <end position="37"/>
    </location>
</feature>
<dbReference type="InterPro" id="IPR003169">
    <property type="entry name" value="GYF"/>
</dbReference>
<feature type="region of interest" description="Disordered" evidence="9">
    <location>
        <begin position="807"/>
        <end position="985"/>
    </location>
</feature>
<feature type="compositionally biased region" description="Polar residues" evidence="9">
    <location>
        <begin position="1353"/>
        <end position="1367"/>
    </location>
</feature>
<dbReference type="GO" id="GO:0022627">
    <property type="term" value="C:cytosolic small ribosomal subunit"/>
    <property type="evidence" value="ECO:0007669"/>
    <property type="project" value="TreeGrafter"/>
</dbReference>
<dbReference type="GO" id="GO:0006417">
    <property type="term" value="P:regulation of translation"/>
    <property type="evidence" value="ECO:0007669"/>
    <property type="project" value="UniProtKB-KW"/>
</dbReference>
<feature type="region of interest" description="Disordered" evidence="9">
    <location>
        <begin position="1233"/>
        <end position="1289"/>
    </location>
</feature>
<comment type="caution">
    <text evidence="11">The sequence shown here is derived from an EMBL/GenBank/DDBJ whole genome shotgun (WGS) entry which is preliminary data.</text>
</comment>
<dbReference type="GO" id="GO:0000049">
    <property type="term" value="F:tRNA binding"/>
    <property type="evidence" value="ECO:0007669"/>
    <property type="project" value="TreeGrafter"/>
</dbReference>
<keyword evidence="7" id="KW-0648">Protein biosynthesis</keyword>
<dbReference type="GO" id="GO:0003743">
    <property type="term" value="F:translation initiation factor activity"/>
    <property type="evidence" value="ECO:0007669"/>
    <property type="project" value="UniProtKB-KW"/>
</dbReference>
<feature type="region of interest" description="Disordered" evidence="9">
    <location>
        <begin position="1"/>
        <end position="37"/>
    </location>
</feature>
<dbReference type="Proteomes" id="UP000557509">
    <property type="component" value="Unassembled WGS sequence"/>
</dbReference>
<comment type="similarity">
    <text evidence="1">Belongs to the WD repeat EIF2A family.</text>
</comment>
<feature type="coiled-coil region" evidence="8">
    <location>
        <begin position="355"/>
        <end position="382"/>
    </location>
</feature>
<evidence type="ECO:0000313" key="11">
    <source>
        <dbReference type="EMBL" id="KAF4642762.1"/>
    </source>
</evidence>
<feature type="region of interest" description="Disordered" evidence="9">
    <location>
        <begin position="1720"/>
        <end position="1746"/>
    </location>
</feature>
<keyword evidence="6" id="KW-0810">Translation regulation</keyword>
<feature type="compositionally biased region" description="Low complexity" evidence="9">
    <location>
        <begin position="1044"/>
        <end position="1062"/>
    </location>
</feature>
<feature type="region of interest" description="Disordered" evidence="9">
    <location>
        <begin position="1802"/>
        <end position="1821"/>
    </location>
</feature>
<evidence type="ECO:0000256" key="2">
    <source>
        <dbReference type="ARBA" id="ARBA00013819"/>
    </source>
</evidence>
<feature type="compositionally biased region" description="Gly residues" evidence="9">
    <location>
        <begin position="1071"/>
        <end position="1080"/>
    </location>
</feature>
<dbReference type="EMBL" id="JAAUHK010000193">
    <property type="protein sequence ID" value="KAF4642762.1"/>
    <property type="molecule type" value="Genomic_DNA"/>
</dbReference>
<feature type="region of interest" description="Disordered" evidence="9">
    <location>
        <begin position="1332"/>
        <end position="1390"/>
    </location>
</feature>
<feature type="region of interest" description="Disordered" evidence="9">
    <location>
        <begin position="1041"/>
        <end position="1094"/>
    </location>
</feature>
<dbReference type="VEuPathDB" id="ToxoDB:TGME49_204160"/>
<keyword evidence="8" id="KW-0175">Coiled coil</keyword>
<feature type="compositionally biased region" description="Basic and acidic residues" evidence="9">
    <location>
        <begin position="925"/>
        <end position="943"/>
    </location>
</feature>
<evidence type="ECO:0000256" key="8">
    <source>
        <dbReference type="SAM" id="Coils"/>
    </source>
</evidence>
<dbReference type="InterPro" id="IPR011387">
    <property type="entry name" value="TIF2A"/>
</dbReference>
<dbReference type="Gene3D" id="2.130.10.10">
    <property type="entry name" value="YVTN repeat-like/Quinoprotein amine dehydrogenase"/>
    <property type="match status" value="1"/>
</dbReference>
<feature type="compositionally biased region" description="Gly residues" evidence="9">
    <location>
        <begin position="850"/>
        <end position="861"/>
    </location>
</feature>
<evidence type="ECO:0000256" key="1">
    <source>
        <dbReference type="ARBA" id="ARBA00009573"/>
    </source>
</evidence>
<evidence type="ECO:0000256" key="4">
    <source>
        <dbReference type="ARBA" id="ARBA00022574"/>
    </source>
</evidence>
<dbReference type="PROSITE" id="PS50829">
    <property type="entry name" value="GYF"/>
    <property type="match status" value="1"/>
</dbReference>
<keyword evidence="12" id="KW-1185">Reference proteome</keyword>
<keyword evidence="3" id="KW-0396">Initiation factor</keyword>
<dbReference type="SUPFAM" id="SSF82171">
    <property type="entry name" value="DPP6 N-terminal domain-like"/>
    <property type="match status" value="1"/>
</dbReference>
<dbReference type="InterPro" id="IPR035445">
    <property type="entry name" value="GYF-like_dom_sf"/>
</dbReference>
<dbReference type="InterPro" id="IPR015943">
    <property type="entry name" value="WD40/YVTN_repeat-like_dom_sf"/>
</dbReference>
<dbReference type="Gene3D" id="3.30.1490.40">
    <property type="match status" value="1"/>
</dbReference>
<feature type="region of interest" description="Disordered" evidence="9">
    <location>
        <begin position="1519"/>
        <end position="1567"/>
    </location>
</feature>
<evidence type="ECO:0000256" key="6">
    <source>
        <dbReference type="ARBA" id="ARBA00022845"/>
    </source>
</evidence>
<dbReference type="PANTHER" id="PTHR13227">
    <property type="entry name" value="EUKARYOTIC TRANSLATION INITIATION FACTOR 2A"/>
    <property type="match status" value="1"/>
</dbReference>
<dbReference type="Pfam" id="PF02213">
    <property type="entry name" value="GYF"/>
    <property type="match status" value="1"/>
</dbReference>
<evidence type="ECO:0000256" key="5">
    <source>
        <dbReference type="ARBA" id="ARBA00022737"/>
    </source>
</evidence>
<evidence type="ECO:0000259" key="10">
    <source>
        <dbReference type="PROSITE" id="PS50829"/>
    </source>
</evidence>
<keyword evidence="5" id="KW-0677">Repeat</keyword>
<dbReference type="GO" id="GO:0043022">
    <property type="term" value="F:ribosome binding"/>
    <property type="evidence" value="ECO:0007669"/>
    <property type="project" value="TreeGrafter"/>
</dbReference>
<dbReference type="SMART" id="SM00444">
    <property type="entry name" value="GYF"/>
    <property type="match status" value="1"/>
</dbReference>
<feature type="compositionally biased region" description="Low complexity" evidence="9">
    <location>
        <begin position="761"/>
        <end position="782"/>
    </location>
</feature>
<evidence type="ECO:0000256" key="3">
    <source>
        <dbReference type="ARBA" id="ARBA00022540"/>
    </source>
</evidence>
<evidence type="ECO:0000256" key="9">
    <source>
        <dbReference type="SAM" id="MobiDB-lite"/>
    </source>
</evidence>
<feature type="region of interest" description="Disordered" evidence="9">
    <location>
        <begin position="743"/>
        <end position="786"/>
    </location>
</feature>